<dbReference type="CDD" id="cd01650">
    <property type="entry name" value="RT_nLTR_like"/>
    <property type="match status" value="1"/>
</dbReference>
<name>A0A2N9GBB9_FAGSY</name>
<dbReference type="InterPro" id="IPR026960">
    <property type="entry name" value="RVT-Znf"/>
</dbReference>
<gene>
    <name evidence="3" type="ORF">FSB_LOCUS24316</name>
</gene>
<evidence type="ECO:0000259" key="2">
    <source>
        <dbReference type="PROSITE" id="PS50878"/>
    </source>
</evidence>
<dbReference type="InterPro" id="IPR000477">
    <property type="entry name" value="RT_dom"/>
</dbReference>
<feature type="compositionally biased region" description="Low complexity" evidence="1">
    <location>
        <begin position="277"/>
        <end position="292"/>
    </location>
</feature>
<dbReference type="SUPFAM" id="SSF56672">
    <property type="entry name" value="DNA/RNA polymerases"/>
    <property type="match status" value="1"/>
</dbReference>
<organism evidence="3">
    <name type="scientific">Fagus sylvatica</name>
    <name type="common">Beechnut</name>
    <dbReference type="NCBI Taxonomy" id="28930"/>
    <lineage>
        <taxon>Eukaryota</taxon>
        <taxon>Viridiplantae</taxon>
        <taxon>Streptophyta</taxon>
        <taxon>Embryophyta</taxon>
        <taxon>Tracheophyta</taxon>
        <taxon>Spermatophyta</taxon>
        <taxon>Magnoliopsida</taxon>
        <taxon>eudicotyledons</taxon>
        <taxon>Gunneridae</taxon>
        <taxon>Pentapetalae</taxon>
        <taxon>rosids</taxon>
        <taxon>fabids</taxon>
        <taxon>Fagales</taxon>
        <taxon>Fagaceae</taxon>
        <taxon>Fagus</taxon>
    </lineage>
</organism>
<dbReference type="SUPFAM" id="SSF56219">
    <property type="entry name" value="DNase I-like"/>
    <property type="match status" value="1"/>
</dbReference>
<dbReference type="Pfam" id="PF13966">
    <property type="entry name" value="zf-RVT"/>
    <property type="match status" value="1"/>
</dbReference>
<dbReference type="InterPro" id="IPR036691">
    <property type="entry name" value="Endo/exonu/phosph_ase_sf"/>
</dbReference>
<dbReference type="Gene3D" id="3.60.10.10">
    <property type="entry name" value="Endonuclease/exonuclease/phosphatase"/>
    <property type="match status" value="1"/>
</dbReference>
<proteinExistence type="predicted"/>
<dbReference type="PANTHER" id="PTHR33116">
    <property type="entry name" value="REVERSE TRANSCRIPTASE ZINC-BINDING DOMAIN-CONTAINING PROTEIN-RELATED-RELATED"/>
    <property type="match status" value="1"/>
</dbReference>
<reference evidence="3" key="1">
    <citation type="submission" date="2018-02" db="EMBL/GenBank/DDBJ databases">
        <authorList>
            <person name="Cohen D.B."/>
            <person name="Kent A.D."/>
        </authorList>
    </citation>
    <scope>NUCLEOTIDE SEQUENCE</scope>
</reference>
<protein>
    <recommendedName>
        <fullName evidence="2">Reverse transcriptase domain-containing protein</fullName>
    </recommendedName>
</protein>
<feature type="region of interest" description="Disordered" evidence="1">
    <location>
        <begin position="277"/>
        <end position="297"/>
    </location>
</feature>
<dbReference type="PANTHER" id="PTHR33116:SF78">
    <property type="entry name" value="OS12G0587133 PROTEIN"/>
    <property type="match status" value="1"/>
</dbReference>
<dbReference type="EMBL" id="OIVN01001668">
    <property type="protein sequence ID" value="SPC96434.1"/>
    <property type="molecule type" value="Genomic_DNA"/>
</dbReference>
<dbReference type="PROSITE" id="PS50878">
    <property type="entry name" value="RT_POL"/>
    <property type="match status" value="1"/>
</dbReference>
<evidence type="ECO:0000256" key="1">
    <source>
        <dbReference type="SAM" id="MobiDB-lite"/>
    </source>
</evidence>
<dbReference type="Pfam" id="PF00078">
    <property type="entry name" value="RVT_1"/>
    <property type="match status" value="1"/>
</dbReference>
<evidence type="ECO:0000313" key="3">
    <source>
        <dbReference type="EMBL" id="SPC96434.1"/>
    </source>
</evidence>
<accession>A0A2N9GBB9</accession>
<dbReference type="InterPro" id="IPR043502">
    <property type="entry name" value="DNA/RNA_pol_sf"/>
</dbReference>
<sequence>MDGGAGQRVENRGKFETGGNVFSIDAKAFTLVFDGGRLDPYNIKERRGCFRGSLWVSLEGLRWLLDVFIMLQNPNKKLEGFFKFHRDGYRILEFSCLTNRGGRFVEVTEYHSGTHRAQVVHKRSAKEGIPTVEKVDAWNSMQRPIRQPRQIRSTKSARDMEPRFPLQDLNGRKSNARILMAKHEPCPTRTCQFKWKPISKTLKITLDHGLCRKVSWIGLEEGASPLKQKCEASVVGPVETLVDTNQVIDMSGPINLGTQLPAGGVFVIPTKSRSLECSSEGSLSKSDGSGSKQTYDDLETCSGADEGLVTRVGLPQSSPVASHPVEDCLDMVLHCPATPMTMGISPSSKGLAIETGNLPMMVFGGPEKEEECSPIFCEPLCQLNPPGFPALGVEEITVGSEVEISQKSKRVDRHMSGFSKFVGFPIDEFEEECLALFHRIEAGRNLQKRTTPQCKSTKSGMKVCLQETKLSRIDWGVIRSLWSNQYVGWVALDAVNTAGGVLLMWDKRMLEMTDSVVGTFSVSCCGKGITDGFVWACTGLYGPTVDTLRVSSWEELVGVRQRWNVPWCAYNLVDLPLVGGSFTWSSEATPPVMSRIDRALVSSDWEEHFSDVIQKLLPRPISYHCPILVEARGLMRGKSSFKFENMWLKEEGFVERVQGWWSSYSFTGSSSFVLANKLKALKADLKLWNREVVGDIRFKKRRHMGEVMELDVKEGCGGLSQAEFQLREVLKAEVDGVYYEEEAEMRNQVVQFYKNMFCEIEEWRPHVDGLHFASISGDERDVLERRIEKEGIVQVLKDFQGDKALGPDGFTMAFFQKCWRVVEKDIMDFFEEVYVQCQFEHSLNASFITLIPKKSQNAFLGGRQMVDSILIANECLDSRVRSGLPGLICKLDIENAYDHVNWDSLLYVLRRMDFGSRWIRWMHMCIATVCFSVLINGTLAGFFQSSIGIRQGDPLSPMLFLLVMEVLSRMLKKTEEGGFIRGFQVGDALGDRLEVSHLLYADDTILFCDACPEQVTYLQQVLTCFEAVTGLRVNMSKSEMVPIGEVTNLSYLADILSCRMGTLPMTYLNMPLGSSFKALGVWNPIVEKVERRLAGWKKLYLSKGGRLTLLKSTLSSLPTYFLSLFKIPVSVAKRIEKLQRNFLWGGVGDEFKLPLALLGKWLWRFGVEDSKFWRWVLAAKYGVIGRVDTVAVFFNLIHSKSAVHESDDVLKWSLRKSGTFDIRSFYHAIRGSRGRGFPWKGIWGVKVPRRVAFFVWTAAWGNILTCDNLRCRGIVVVGWCCLCRNNGETVAHLLLHCPVARELWSYVFWMFGVDYVILGSVLDHMAGWRNWFGKHYLEVWNLVPTCVMWSLWRE</sequence>
<feature type="domain" description="Reverse transcriptase" evidence="2">
    <location>
        <begin position="733"/>
        <end position="1072"/>
    </location>
</feature>